<sequence length="181" mass="19547">MMAYLQGNVLYHGVGYVIIENGGIGFKITVPESVGHALRDVVSLYLHEAQRDDGRELFGFLSVTQLELFWKLVAISGVGPKSAQKIVFAEAIESVKSKIMIGDLAFLTSVPGIGKKTAQKIMLELKGALAEEPEFAALDADAIEALVGLGYARRDAQAALSGIEEGDTESRIRLALKRLSR</sequence>
<dbReference type="GO" id="GO:0048476">
    <property type="term" value="C:Holliday junction resolvase complex"/>
    <property type="evidence" value="ECO:0007669"/>
    <property type="project" value="UniProtKB-UniRule"/>
</dbReference>
<comment type="domain">
    <text evidence="6">Has three domains with a flexible linker between the domains II and III and assumes an 'L' shape. Domain III is highly mobile and contacts RuvB.</text>
</comment>
<evidence type="ECO:0000256" key="2">
    <source>
        <dbReference type="ARBA" id="ARBA00022763"/>
    </source>
</evidence>
<dbReference type="GO" id="GO:0009379">
    <property type="term" value="C:Holliday junction helicase complex"/>
    <property type="evidence" value="ECO:0007669"/>
    <property type="project" value="InterPro"/>
</dbReference>
<keyword evidence="3 6" id="KW-0238">DNA-binding</keyword>
<dbReference type="PATRIC" id="fig|1618979.3.peg.119"/>
<dbReference type="SUPFAM" id="SSF50249">
    <property type="entry name" value="Nucleic acid-binding proteins"/>
    <property type="match status" value="1"/>
</dbReference>
<evidence type="ECO:0000256" key="1">
    <source>
        <dbReference type="ARBA" id="ARBA00022490"/>
    </source>
</evidence>
<dbReference type="GO" id="GO:0005737">
    <property type="term" value="C:cytoplasm"/>
    <property type="evidence" value="ECO:0007669"/>
    <property type="project" value="UniProtKB-SubCell"/>
</dbReference>
<dbReference type="GO" id="GO:0006281">
    <property type="term" value="P:DNA repair"/>
    <property type="evidence" value="ECO:0007669"/>
    <property type="project" value="UniProtKB-UniRule"/>
</dbReference>
<keyword evidence="8" id="KW-0378">Hydrolase</keyword>
<dbReference type="NCBIfam" id="TIGR00084">
    <property type="entry name" value="ruvA"/>
    <property type="match status" value="1"/>
</dbReference>
<dbReference type="CDD" id="cd14332">
    <property type="entry name" value="UBA_RuvA_C"/>
    <property type="match status" value="1"/>
</dbReference>
<dbReference type="InterPro" id="IPR000085">
    <property type="entry name" value="RuvA"/>
</dbReference>
<feature type="region of interest" description="Domain III" evidence="6">
    <location>
        <begin position="133"/>
        <end position="181"/>
    </location>
</feature>
<evidence type="ECO:0000259" key="7">
    <source>
        <dbReference type="SMART" id="SM00278"/>
    </source>
</evidence>
<dbReference type="Pfam" id="PF07499">
    <property type="entry name" value="RuvA_C"/>
    <property type="match status" value="1"/>
</dbReference>
<evidence type="ECO:0000256" key="4">
    <source>
        <dbReference type="ARBA" id="ARBA00023172"/>
    </source>
</evidence>
<reference evidence="8 9" key="1">
    <citation type="journal article" date="2015" name="Nature">
        <title>rRNA introns, odd ribosomes, and small enigmatic genomes across a large radiation of phyla.</title>
        <authorList>
            <person name="Brown C.T."/>
            <person name="Hug L.A."/>
            <person name="Thomas B.C."/>
            <person name="Sharon I."/>
            <person name="Castelle C.J."/>
            <person name="Singh A."/>
            <person name="Wilkins M.J."/>
            <person name="Williams K.H."/>
            <person name="Banfield J.F."/>
        </authorList>
    </citation>
    <scope>NUCLEOTIDE SEQUENCE [LARGE SCALE GENOMIC DNA]</scope>
</reference>
<keyword evidence="8" id="KW-0067">ATP-binding</keyword>
<dbReference type="GO" id="GO:0009378">
    <property type="term" value="F:four-way junction helicase activity"/>
    <property type="evidence" value="ECO:0007669"/>
    <property type="project" value="InterPro"/>
</dbReference>
<protein>
    <recommendedName>
        <fullName evidence="6">Holliday junction branch migration complex subunit RuvA</fullName>
    </recommendedName>
</protein>
<keyword evidence="1 6" id="KW-0963">Cytoplasm</keyword>
<evidence type="ECO:0000256" key="3">
    <source>
        <dbReference type="ARBA" id="ARBA00023125"/>
    </source>
</evidence>
<dbReference type="Gene3D" id="2.40.50.140">
    <property type="entry name" value="Nucleic acid-binding proteins"/>
    <property type="match status" value="1"/>
</dbReference>
<dbReference type="Gene3D" id="1.10.8.10">
    <property type="entry name" value="DNA helicase RuvA subunit, C-terminal domain"/>
    <property type="match status" value="1"/>
</dbReference>
<feature type="domain" description="Helix-hairpin-helix DNA-binding motif class 1" evidence="7">
    <location>
        <begin position="105"/>
        <end position="124"/>
    </location>
</feature>
<dbReference type="Pfam" id="PF01330">
    <property type="entry name" value="RuvA_N"/>
    <property type="match status" value="1"/>
</dbReference>
<gene>
    <name evidence="6" type="primary">ruvA</name>
    <name evidence="8" type="ORF">UY76_C0007G0003</name>
</gene>
<comment type="caution">
    <text evidence="8">The sequence shown here is derived from an EMBL/GenBank/DDBJ whole genome shotgun (WGS) entry which is preliminary data.</text>
</comment>
<proteinExistence type="inferred from homology"/>
<dbReference type="EMBL" id="LCRH01000007">
    <property type="protein sequence ID" value="KKW33207.1"/>
    <property type="molecule type" value="Genomic_DNA"/>
</dbReference>
<dbReference type="AlphaFoldDB" id="A0A0G1ZXR6"/>
<comment type="caution">
    <text evidence="6">Lacks conserved residue(s) required for the propagation of feature annotation.</text>
</comment>
<keyword evidence="4 6" id="KW-0233">DNA recombination</keyword>
<dbReference type="SUPFAM" id="SSF46929">
    <property type="entry name" value="DNA helicase RuvA subunit, C-terminal domain"/>
    <property type="match status" value="1"/>
</dbReference>
<dbReference type="InterPro" id="IPR003583">
    <property type="entry name" value="Hlx-hairpin-Hlx_DNA-bd_motif"/>
</dbReference>
<dbReference type="GO" id="GO:0005524">
    <property type="term" value="F:ATP binding"/>
    <property type="evidence" value="ECO:0007669"/>
    <property type="project" value="InterPro"/>
</dbReference>
<dbReference type="Proteomes" id="UP000034054">
    <property type="component" value="Unassembled WGS sequence"/>
</dbReference>
<dbReference type="GO" id="GO:0006310">
    <property type="term" value="P:DNA recombination"/>
    <property type="evidence" value="ECO:0007669"/>
    <property type="project" value="UniProtKB-UniRule"/>
</dbReference>
<evidence type="ECO:0000256" key="6">
    <source>
        <dbReference type="HAMAP-Rule" id="MF_00031"/>
    </source>
</evidence>
<dbReference type="InterPro" id="IPR013849">
    <property type="entry name" value="DNA_helicase_Holl-junc_RuvA_I"/>
</dbReference>
<comment type="function">
    <text evidence="6">The RuvA-RuvB-RuvC complex processes Holliday junction (HJ) DNA during genetic recombination and DNA repair, while the RuvA-RuvB complex plays an important role in the rescue of blocked DNA replication forks via replication fork reversal (RFR). RuvA specifically binds to HJ cruciform DNA, conferring on it an open structure. The RuvB hexamer acts as an ATP-dependent pump, pulling dsDNA into and through the RuvAB complex. HJ branch migration allows RuvC to scan DNA until it finds its consensus sequence, where it cleaves and resolves the cruciform DNA.</text>
</comment>
<dbReference type="GO" id="GO:0000400">
    <property type="term" value="F:four-way junction DNA binding"/>
    <property type="evidence" value="ECO:0007669"/>
    <property type="project" value="UniProtKB-UniRule"/>
</dbReference>
<evidence type="ECO:0000256" key="5">
    <source>
        <dbReference type="ARBA" id="ARBA00023204"/>
    </source>
</evidence>
<keyword evidence="5 6" id="KW-0234">DNA repair</keyword>
<comment type="subunit">
    <text evidence="6">Homotetramer. Forms an RuvA(8)-RuvB(12)-Holliday junction (HJ) complex. HJ DNA is sandwiched between 2 RuvA tetramers; dsDNA enters through RuvA and exits via RuvB. An RuvB hexamer assembles on each DNA strand where it exits the tetramer. Each RuvB hexamer is contacted by two RuvA subunits (via domain III) on 2 adjacent RuvB subunits; this complex drives branch migration. In the full resolvosome a probable DNA-RuvA(4)-RuvB(12)-RuvC(2) complex forms which resolves the HJ.</text>
</comment>
<evidence type="ECO:0000313" key="8">
    <source>
        <dbReference type="EMBL" id="KKW33207.1"/>
    </source>
</evidence>
<keyword evidence="8" id="KW-0347">Helicase</keyword>
<dbReference type="HAMAP" id="MF_00031">
    <property type="entry name" value="DNA_HJ_migration_RuvA"/>
    <property type="match status" value="1"/>
</dbReference>
<evidence type="ECO:0000313" key="9">
    <source>
        <dbReference type="Proteomes" id="UP000034054"/>
    </source>
</evidence>
<dbReference type="InterPro" id="IPR010994">
    <property type="entry name" value="RuvA_2-like"/>
</dbReference>
<dbReference type="Gene3D" id="1.10.150.20">
    <property type="entry name" value="5' to 3' exonuclease, C-terminal subdomain"/>
    <property type="match status" value="1"/>
</dbReference>
<organism evidence="8 9">
    <name type="scientific">Candidatus Uhrbacteria bacterium GW2011_GWA2_52_8d</name>
    <dbReference type="NCBI Taxonomy" id="1618979"/>
    <lineage>
        <taxon>Bacteria</taxon>
        <taxon>Candidatus Uhriibacteriota</taxon>
    </lineage>
</organism>
<keyword evidence="2 6" id="KW-0227">DNA damage</keyword>
<comment type="subcellular location">
    <subcellularLocation>
        <location evidence="6">Cytoplasm</location>
    </subcellularLocation>
</comment>
<dbReference type="SMART" id="SM00278">
    <property type="entry name" value="HhH1"/>
    <property type="match status" value="2"/>
</dbReference>
<accession>A0A0G1ZXR6</accession>
<dbReference type="SUPFAM" id="SSF47781">
    <property type="entry name" value="RuvA domain 2-like"/>
    <property type="match status" value="1"/>
</dbReference>
<dbReference type="InterPro" id="IPR036267">
    <property type="entry name" value="RuvA_C_sf"/>
</dbReference>
<name>A0A0G1ZXR6_9BACT</name>
<dbReference type="InterPro" id="IPR012340">
    <property type="entry name" value="NA-bd_OB-fold"/>
</dbReference>
<comment type="similarity">
    <text evidence="6">Belongs to the RuvA family.</text>
</comment>
<keyword evidence="8" id="KW-0547">Nucleotide-binding</keyword>
<dbReference type="InterPro" id="IPR011114">
    <property type="entry name" value="RuvA_C"/>
</dbReference>
<dbReference type="Pfam" id="PF14520">
    <property type="entry name" value="HHH_5"/>
    <property type="match status" value="1"/>
</dbReference>
<feature type="domain" description="Helix-hairpin-helix DNA-binding motif class 1" evidence="7">
    <location>
        <begin position="70"/>
        <end position="89"/>
    </location>
</feature>